<evidence type="ECO:0000313" key="5">
    <source>
        <dbReference type="RefSeq" id="XP_022927003.1"/>
    </source>
</evidence>
<evidence type="ECO:0000256" key="2">
    <source>
        <dbReference type="PROSITE-ProRule" id="PRU00259"/>
    </source>
</evidence>
<dbReference type="RefSeq" id="XP_022927003.1">
    <property type="nucleotide sequence ID" value="XM_023071235.1"/>
</dbReference>
<organism evidence="4 5">
    <name type="scientific">Cucurbita moschata</name>
    <name type="common">Winter crookneck squash</name>
    <name type="synonym">Cucurbita pepo var. moschata</name>
    <dbReference type="NCBI Taxonomy" id="3662"/>
    <lineage>
        <taxon>Eukaryota</taxon>
        <taxon>Viridiplantae</taxon>
        <taxon>Streptophyta</taxon>
        <taxon>Embryophyta</taxon>
        <taxon>Tracheophyta</taxon>
        <taxon>Spermatophyta</taxon>
        <taxon>Magnoliopsida</taxon>
        <taxon>eudicotyledons</taxon>
        <taxon>Gunneridae</taxon>
        <taxon>Pentapetalae</taxon>
        <taxon>rosids</taxon>
        <taxon>fabids</taxon>
        <taxon>Cucurbitales</taxon>
        <taxon>Cucurbitaceae</taxon>
        <taxon>Cucurbiteae</taxon>
        <taxon>Cucurbita</taxon>
    </lineage>
</organism>
<dbReference type="KEGG" id="cmos:111433964"/>
<keyword evidence="1" id="KW-0677">Repeat</keyword>
<keyword evidence="4" id="KW-1185">Reference proteome</keyword>
<gene>
    <name evidence="5" type="primary">LOC111433964</name>
</gene>
<dbReference type="PANTHER" id="PTHR46043:SF13">
    <property type="entry name" value="ARM REPEAT SUPERFAMILY PROTEIN"/>
    <property type="match status" value="1"/>
</dbReference>
<dbReference type="InterPro" id="IPR011989">
    <property type="entry name" value="ARM-like"/>
</dbReference>
<protein>
    <submittedName>
        <fullName evidence="5">Vacuolar protein 8-like</fullName>
    </submittedName>
</protein>
<dbReference type="InterPro" id="IPR016024">
    <property type="entry name" value="ARM-type_fold"/>
</dbReference>
<sequence>MKVPPENSHFLLSNNLISSVLDDIPLINDFKGKWSSMAAKLSDLRAQLIDVSEFPNSSSNPLSLDFLHSVVETLTQAASLSHKCRNPGVSDGKLKTQSDILSVLTKLDCLLKDGDVLIKSEILHDGVISSSSSRREAVRAESRNLITRLQIGSIESRVLAIDSLLQLLNEDDKNVTIAAAQGAVPVLVRLLDSSSLELKEKAVAAISIVSTVDGVKNVMIAEGIVLLNHLLRILDSGSGFAKEKSCLALQSLSISKQNARSIGSRGGISSLLEICEAGTPGSQASAAAVLRNLASFNEIKENFIEENGVIVLLGLLTSGTPLAQENAIGCLCNLVGDDDNLKLLIVKEGGIEFLKIFWDSVPSVRSLEVAVELLSLLASCSPIAETLISEGFLDRLLPVLSCGVLGARIAAARAVYELSFCAKARKEMGESGFITPLINMLDGKSVDEKTAAAKALSSLLQYNGNRRIFQKEERGIVSAVHLLDPSILNLDKKYPVSLLASVVISSKCRKLMAAAGAASYLQKLVEMNVEGSKKLLVSLSRAKIWGVFARS</sequence>
<feature type="domain" description="DUF7032" evidence="3">
    <location>
        <begin position="14"/>
        <end position="121"/>
    </location>
</feature>
<dbReference type="InterPro" id="IPR054296">
    <property type="entry name" value="DUF7032"/>
</dbReference>
<dbReference type="Pfam" id="PF00514">
    <property type="entry name" value="Arm"/>
    <property type="match status" value="1"/>
</dbReference>
<evidence type="ECO:0000259" key="3">
    <source>
        <dbReference type="Pfam" id="PF23005"/>
    </source>
</evidence>
<dbReference type="InterPro" id="IPR000225">
    <property type="entry name" value="Armadillo"/>
</dbReference>
<dbReference type="SUPFAM" id="SSF48371">
    <property type="entry name" value="ARM repeat"/>
    <property type="match status" value="1"/>
</dbReference>
<dbReference type="PROSITE" id="PS50176">
    <property type="entry name" value="ARM_REPEAT"/>
    <property type="match status" value="1"/>
</dbReference>
<dbReference type="Proteomes" id="UP000504609">
    <property type="component" value="Unplaced"/>
</dbReference>
<evidence type="ECO:0000256" key="1">
    <source>
        <dbReference type="ARBA" id="ARBA00022737"/>
    </source>
</evidence>
<proteinExistence type="predicted"/>
<dbReference type="SMR" id="A0A6J1EJS8"/>
<accession>A0A6J1EJS8</accession>
<evidence type="ECO:0000313" key="4">
    <source>
        <dbReference type="Proteomes" id="UP000504609"/>
    </source>
</evidence>
<dbReference type="AlphaFoldDB" id="A0A6J1EJS8"/>
<dbReference type="PANTHER" id="PTHR46043">
    <property type="entry name" value="ARM REPEAT SUPERFAMILY PROTEIN"/>
    <property type="match status" value="1"/>
</dbReference>
<name>A0A6J1EJS8_CUCMO</name>
<feature type="repeat" description="ARM" evidence="2">
    <location>
        <begin position="182"/>
        <end position="210"/>
    </location>
</feature>
<dbReference type="Pfam" id="PF23005">
    <property type="entry name" value="DUF7032"/>
    <property type="match status" value="1"/>
</dbReference>
<reference evidence="5" key="1">
    <citation type="submission" date="2025-08" db="UniProtKB">
        <authorList>
            <consortium name="RefSeq"/>
        </authorList>
    </citation>
    <scope>IDENTIFICATION</scope>
    <source>
        <tissue evidence="5">Young leaves</tissue>
    </source>
</reference>
<dbReference type="Gene3D" id="1.25.10.10">
    <property type="entry name" value="Leucine-rich Repeat Variant"/>
    <property type="match status" value="2"/>
</dbReference>
<dbReference type="GeneID" id="111433964"/>
<dbReference type="SMART" id="SM00185">
    <property type="entry name" value="ARM"/>
    <property type="match status" value="6"/>
</dbReference>